<dbReference type="InterPro" id="IPR015424">
    <property type="entry name" value="PyrdxlP-dep_Trfase"/>
</dbReference>
<keyword evidence="2" id="KW-0032">Aminotransferase</keyword>
<sequence length="375" mass="42004">MKVQLARPDITQAEIDAVVEVMKSGWLSIGPKIEEFERKVADYVGVKHAIGVNSGTSALHLIIRSFGIGEGDEIITTPFSFVASTNCFLFEKAKPVFVDIDPKSLEMDINKVEEHISERTKAILAVDVFGQPMNMKKLREIADRHNLILIEDSCEAIGSEYGGIKSGSLADAACFAFYPNKQITTGEGGMIVTNDDNIAELCRSYRSQGRAITGFWLHHERLGYNYRMSEINAAIGSVQMDRLDDIIIRRNKVANKYNEKLKGIPGVKLPYTSEHTTVMSWFVYVIRLDESIDRDNVMEYLKANGIACRPYFTPIHVQPYMVESFGYKEEDYPNTAAAGRSCIALPFYNDLGDLEIDYVADVLSEGVKKSIKRNV</sequence>
<gene>
    <name evidence="2" type="ORF">LJD61_06355</name>
</gene>
<keyword evidence="2" id="KW-0808">Transferase</keyword>
<dbReference type="InterPro" id="IPR015421">
    <property type="entry name" value="PyrdxlP-dep_Trfase_major"/>
</dbReference>
<dbReference type="GO" id="GO:0008483">
    <property type="term" value="F:transaminase activity"/>
    <property type="evidence" value="ECO:0007669"/>
    <property type="project" value="UniProtKB-KW"/>
</dbReference>
<dbReference type="PANTHER" id="PTHR30244:SF39">
    <property type="entry name" value="BLR3650 PROTEIN"/>
    <property type="match status" value="1"/>
</dbReference>
<comment type="caution">
    <text evidence="2">The sequence shown here is derived from an EMBL/GenBank/DDBJ whole genome shotgun (WGS) entry which is preliminary data.</text>
</comment>
<evidence type="ECO:0000256" key="1">
    <source>
        <dbReference type="RuleBase" id="RU004508"/>
    </source>
</evidence>
<dbReference type="CDD" id="cd00616">
    <property type="entry name" value="AHBA_syn"/>
    <property type="match status" value="1"/>
</dbReference>
<dbReference type="InterPro" id="IPR000653">
    <property type="entry name" value="DegT/StrS_aminotransferase"/>
</dbReference>
<dbReference type="RefSeq" id="WP_255226685.1">
    <property type="nucleotide sequence ID" value="NZ_JAJEKE010000003.1"/>
</dbReference>
<keyword evidence="1" id="KW-0663">Pyridoxal phosphate</keyword>
<dbReference type="Proteomes" id="UP001651880">
    <property type="component" value="Unassembled WGS sequence"/>
</dbReference>
<dbReference type="Gene3D" id="3.90.1150.10">
    <property type="entry name" value="Aspartate Aminotransferase, domain 1"/>
    <property type="match status" value="1"/>
</dbReference>
<protein>
    <submittedName>
        <fullName evidence="2">DegT/DnrJ/EryC1/StrS family aminotransferase</fullName>
    </submittedName>
</protein>
<name>A0ABT1ND26_9FIRM</name>
<dbReference type="Gene3D" id="3.40.640.10">
    <property type="entry name" value="Type I PLP-dependent aspartate aminotransferase-like (Major domain)"/>
    <property type="match status" value="1"/>
</dbReference>
<dbReference type="PANTHER" id="PTHR30244">
    <property type="entry name" value="TRANSAMINASE"/>
    <property type="match status" value="1"/>
</dbReference>
<reference evidence="2 3" key="1">
    <citation type="submission" date="2021-10" db="EMBL/GenBank/DDBJ databases">
        <title>Lutispora strain m25 sp. nov., a thermophilic, non-spore-forming bacterium isolated from a lab-scale methanogenic bioreactor digesting anaerobic sludge.</title>
        <authorList>
            <person name="El Houari A."/>
            <person name="Mcdonald J."/>
        </authorList>
    </citation>
    <scope>NUCLEOTIDE SEQUENCE [LARGE SCALE GENOMIC DNA]</scope>
    <source>
        <strain evidence="3">m25</strain>
    </source>
</reference>
<accession>A0ABT1ND26</accession>
<evidence type="ECO:0000313" key="2">
    <source>
        <dbReference type="EMBL" id="MCQ1529170.1"/>
    </source>
</evidence>
<dbReference type="EMBL" id="JAJEKE010000003">
    <property type="protein sequence ID" value="MCQ1529170.1"/>
    <property type="molecule type" value="Genomic_DNA"/>
</dbReference>
<dbReference type="PIRSF" id="PIRSF000390">
    <property type="entry name" value="PLP_StrS"/>
    <property type="match status" value="1"/>
</dbReference>
<evidence type="ECO:0000313" key="3">
    <source>
        <dbReference type="Proteomes" id="UP001651880"/>
    </source>
</evidence>
<organism evidence="2 3">
    <name type="scientific">Lutispora saccharofermentans</name>
    <dbReference type="NCBI Taxonomy" id="3024236"/>
    <lineage>
        <taxon>Bacteria</taxon>
        <taxon>Bacillati</taxon>
        <taxon>Bacillota</taxon>
        <taxon>Clostridia</taxon>
        <taxon>Lutisporales</taxon>
        <taxon>Lutisporaceae</taxon>
        <taxon>Lutispora</taxon>
    </lineage>
</organism>
<comment type="similarity">
    <text evidence="1">Belongs to the DegT/DnrJ/EryC1 family.</text>
</comment>
<dbReference type="InterPro" id="IPR015422">
    <property type="entry name" value="PyrdxlP-dep_Trfase_small"/>
</dbReference>
<dbReference type="SUPFAM" id="SSF53383">
    <property type="entry name" value="PLP-dependent transferases"/>
    <property type="match status" value="1"/>
</dbReference>
<proteinExistence type="inferred from homology"/>
<dbReference type="Pfam" id="PF01041">
    <property type="entry name" value="DegT_DnrJ_EryC1"/>
    <property type="match status" value="1"/>
</dbReference>
<keyword evidence="3" id="KW-1185">Reference proteome</keyword>